<evidence type="ECO:0000313" key="5">
    <source>
        <dbReference type="Proteomes" id="UP000515823"/>
    </source>
</evidence>
<dbReference type="RefSeq" id="WP_249302185.1">
    <property type="nucleotide sequence ID" value="NZ_CP060634.1"/>
</dbReference>
<gene>
    <name evidence="4" type="ORF">H9Q78_12795</name>
</gene>
<reference evidence="4 5" key="1">
    <citation type="submission" date="2020-08" db="EMBL/GenBank/DDBJ databases">
        <authorList>
            <person name="Liu C."/>
            <person name="Sun Q."/>
        </authorList>
    </citation>
    <scope>NUCLEOTIDE SEQUENCE [LARGE SCALE GENOMIC DNA]</scope>
    <source>
        <strain evidence="4 5">NSJ-38</strain>
    </source>
</reference>
<evidence type="ECO:0000256" key="2">
    <source>
        <dbReference type="ARBA" id="ARBA00022643"/>
    </source>
</evidence>
<dbReference type="InterPro" id="IPR005025">
    <property type="entry name" value="FMN_Rdtase-like_dom"/>
</dbReference>
<dbReference type="AlphaFoldDB" id="A0A7G9G3B9"/>
<protein>
    <submittedName>
        <fullName evidence="4">Flavodoxin family protein</fullName>
    </submittedName>
</protein>
<accession>A0A7G9G3B9</accession>
<dbReference type="EMBL" id="CP060634">
    <property type="protein sequence ID" value="QNM05301.1"/>
    <property type="molecule type" value="Genomic_DNA"/>
</dbReference>
<dbReference type="InterPro" id="IPR051796">
    <property type="entry name" value="ISF_SsuE-like"/>
</dbReference>
<sequence>MKIFVIESSPHRKGSSNLLAENFMRGVKEAGHQVTVFDAAHADLHPCLGCEGCGMSGPCVQKDDMALIRKSLMETDLVVFVTPLYYFGLSAQLKMVIDRFYSFNGALTARRLKSVLLAAAWNGDDWTMKDIKNHYQTLCSYLNFRDQGMVLGTGCGTPDMTKRTKFPQEAYELGKRIGG</sequence>
<dbReference type="Proteomes" id="UP000515823">
    <property type="component" value="Chromosome"/>
</dbReference>
<evidence type="ECO:0000259" key="3">
    <source>
        <dbReference type="Pfam" id="PF03358"/>
    </source>
</evidence>
<dbReference type="Gene3D" id="3.40.50.360">
    <property type="match status" value="1"/>
</dbReference>
<organism evidence="4 5">
    <name type="scientific">Qiania dongpingensis</name>
    <dbReference type="NCBI Taxonomy" id="2763669"/>
    <lineage>
        <taxon>Bacteria</taxon>
        <taxon>Bacillati</taxon>
        <taxon>Bacillota</taxon>
        <taxon>Clostridia</taxon>
        <taxon>Lachnospirales</taxon>
        <taxon>Lachnospiraceae</taxon>
        <taxon>Qiania</taxon>
    </lineage>
</organism>
<keyword evidence="1" id="KW-0285">Flavoprotein</keyword>
<evidence type="ECO:0000256" key="1">
    <source>
        <dbReference type="ARBA" id="ARBA00022630"/>
    </source>
</evidence>
<dbReference type="PANTHER" id="PTHR43278">
    <property type="entry name" value="NAD(P)H-DEPENDENT FMN-CONTAINING OXIDOREDUCTASE YWQN-RELATED"/>
    <property type="match status" value="1"/>
</dbReference>
<keyword evidence="2" id="KW-0288">FMN</keyword>
<evidence type="ECO:0000313" key="4">
    <source>
        <dbReference type="EMBL" id="QNM05301.1"/>
    </source>
</evidence>
<dbReference type="KEGG" id="qdo:H9Q78_12795"/>
<dbReference type="InterPro" id="IPR029039">
    <property type="entry name" value="Flavoprotein-like_sf"/>
</dbReference>
<feature type="domain" description="NADPH-dependent FMN reductase-like" evidence="3">
    <location>
        <begin position="1"/>
        <end position="110"/>
    </location>
</feature>
<dbReference type="Pfam" id="PF03358">
    <property type="entry name" value="FMN_red"/>
    <property type="match status" value="1"/>
</dbReference>
<dbReference type="SUPFAM" id="SSF52218">
    <property type="entry name" value="Flavoproteins"/>
    <property type="match status" value="1"/>
</dbReference>
<name>A0A7G9G3B9_9FIRM</name>
<dbReference type="GO" id="GO:0016491">
    <property type="term" value="F:oxidoreductase activity"/>
    <property type="evidence" value="ECO:0007669"/>
    <property type="project" value="InterPro"/>
</dbReference>
<dbReference type="PANTHER" id="PTHR43278:SF4">
    <property type="entry name" value="NAD(P)H-DEPENDENT FMN-CONTAINING OXIDOREDUCTASE YWQN-RELATED"/>
    <property type="match status" value="1"/>
</dbReference>
<keyword evidence="5" id="KW-1185">Reference proteome</keyword>
<proteinExistence type="predicted"/>